<evidence type="ECO:0000256" key="3">
    <source>
        <dbReference type="PIRSR" id="PIRSR610905-1"/>
    </source>
</evidence>
<accession>A0A2I7SKB0</accession>
<dbReference type="InterPro" id="IPR012341">
    <property type="entry name" value="6hp_glycosidase-like_sf"/>
</dbReference>
<dbReference type="Proteomes" id="UP000236592">
    <property type="component" value="Chromosome"/>
</dbReference>
<dbReference type="InterPro" id="IPR010905">
    <property type="entry name" value="Glyco_hydro_88"/>
</dbReference>
<feature type="binding site" evidence="4">
    <location>
        <position position="118"/>
    </location>
    <ligand>
        <name>substrate</name>
    </ligand>
</feature>
<evidence type="ECO:0000313" key="6">
    <source>
        <dbReference type="Proteomes" id="UP000236592"/>
    </source>
</evidence>
<name>A0A2I7SKB0_9FLAO</name>
<evidence type="ECO:0000313" key="5">
    <source>
        <dbReference type="EMBL" id="AUS06335.1"/>
    </source>
</evidence>
<dbReference type="PANTHER" id="PTHR36845:SF1">
    <property type="entry name" value="HYDROLASE, PUTATIVE (AFU_ORTHOLOGUE AFUA_7G05090)-RELATED"/>
    <property type="match status" value="1"/>
</dbReference>
<dbReference type="InterPro" id="IPR008928">
    <property type="entry name" value="6-hairpin_glycosidase_sf"/>
</dbReference>
<feature type="active site" description="Nucleophile" evidence="3">
    <location>
        <position position="118"/>
    </location>
</feature>
<dbReference type="EMBL" id="CP025938">
    <property type="protein sequence ID" value="AUS06335.1"/>
    <property type="molecule type" value="Genomic_DNA"/>
</dbReference>
<gene>
    <name evidence="5" type="ORF">C1A40_13165</name>
</gene>
<dbReference type="InterPro" id="IPR052369">
    <property type="entry name" value="UG_Glycosaminoglycan_Hydrolase"/>
</dbReference>
<feature type="binding site" evidence="4">
    <location>
        <position position="239"/>
    </location>
    <ligand>
        <name>substrate</name>
    </ligand>
</feature>
<evidence type="ECO:0000256" key="4">
    <source>
        <dbReference type="PIRSR" id="PIRSR610905-2"/>
    </source>
</evidence>
<dbReference type="GO" id="GO:0052757">
    <property type="term" value="F:chondroitin hydrolase activity"/>
    <property type="evidence" value="ECO:0007669"/>
    <property type="project" value="TreeGrafter"/>
</dbReference>
<protein>
    <submittedName>
        <fullName evidence="5">Glucuronyl hydrolase</fullName>
    </submittedName>
</protein>
<evidence type="ECO:0000256" key="2">
    <source>
        <dbReference type="ARBA" id="ARBA00038358"/>
    </source>
</evidence>
<dbReference type="Gene3D" id="1.50.10.10">
    <property type="match status" value="1"/>
</dbReference>
<feature type="binding site" evidence="4">
    <location>
        <position position="255"/>
    </location>
    <ligand>
        <name>substrate</name>
    </ligand>
</feature>
<dbReference type="PANTHER" id="PTHR36845">
    <property type="entry name" value="HYDROLASE, PUTATIVE (AFU_ORTHOLOGUE AFUA_7G05090)-RELATED"/>
    <property type="match status" value="1"/>
</dbReference>
<feature type="binding site" evidence="4">
    <location>
        <position position="179"/>
    </location>
    <ligand>
        <name>substrate</name>
    </ligand>
</feature>
<dbReference type="GO" id="GO:0000272">
    <property type="term" value="P:polysaccharide catabolic process"/>
    <property type="evidence" value="ECO:0007669"/>
    <property type="project" value="TreeGrafter"/>
</dbReference>
<keyword evidence="1 5" id="KW-0378">Hydrolase</keyword>
<dbReference type="Pfam" id="PF07470">
    <property type="entry name" value="Glyco_hydro_88"/>
    <property type="match status" value="1"/>
</dbReference>
<proteinExistence type="inferred from homology"/>
<dbReference type="KEGG" id="taj:C1A40_13165"/>
<dbReference type="SUPFAM" id="SSF48208">
    <property type="entry name" value="Six-hairpin glycosidases"/>
    <property type="match status" value="1"/>
</dbReference>
<evidence type="ECO:0000256" key="1">
    <source>
        <dbReference type="ARBA" id="ARBA00022801"/>
    </source>
</evidence>
<feature type="active site" description="Proton donor" evidence="3">
    <location>
        <position position="179"/>
    </location>
</feature>
<sequence>MLKVSFFVLVLGLTFLNIGCKSEAKTDKENMQIELKSALESRFQKLLDYPVGANNFPRSMSINPVTIQTVNSNDWTSGFFPGNLWQLYKLTGNTLYQEKAKTWTKLVENQKENDRTHDMGFKVYCSFGEGLKQNPNNSYYKDVILESAKTLTTRYHDTVQSIRSWDFNKDVWDFPVIIDNMMNLELLFEATKLSGDSIYHQIAVKHANTTLKNQFRADQSVFHVVNYDTISGAVKTKDTHQGFNRNSSWARGQAWAIYGYTMCYRYTKDPAYLNQAKATTAFYMQHKNLPKDGVPYWDFNDPKIPNAPRDASAAAVVTSALFELFTFTNDTGYLEFANKVLSHLNSKDYILDSTVKGPFILDHSTGNWPKNDEINEPIVYADYYFLEALLRKQELD</sequence>
<keyword evidence="6" id="KW-1185">Reference proteome</keyword>
<dbReference type="AlphaFoldDB" id="A0A2I7SKB0"/>
<organism evidence="5 6">
    <name type="scientific">Pseudotamlana carrageenivorans</name>
    <dbReference type="NCBI Taxonomy" id="2069432"/>
    <lineage>
        <taxon>Bacteria</taxon>
        <taxon>Pseudomonadati</taxon>
        <taxon>Bacteroidota</taxon>
        <taxon>Flavobacteriia</taxon>
        <taxon>Flavobacteriales</taxon>
        <taxon>Flavobacteriaceae</taxon>
        <taxon>Pseudotamlana</taxon>
    </lineage>
</organism>
<reference evidence="6" key="1">
    <citation type="submission" date="2018-01" db="EMBL/GenBank/DDBJ databases">
        <title>Complete genome of Tamlana sp. UJ94.</title>
        <authorList>
            <person name="Jung J."/>
            <person name="Chung D."/>
            <person name="Bae S.S."/>
            <person name="Baek K."/>
        </authorList>
    </citation>
    <scope>NUCLEOTIDE SEQUENCE [LARGE SCALE GENOMIC DNA]</scope>
    <source>
        <strain evidence="6">UJ94</strain>
    </source>
</reference>
<comment type="similarity">
    <text evidence="2">Belongs to the glycosyl hydrolase 88 family.</text>
</comment>
<feature type="binding site" evidence="4">
    <location>
        <position position="251"/>
    </location>
    <ligand>
        <name>substrate</name>
    </ligand>
</feature>
<dbReference type="OrthoDB" id="428577at2"/>